<reference evidence="2" key="1">
    <citation type="submission" date="2017-09" db="EMBL/GenBank/DDBJ databases">
        <title>Depth-based differentiation of microbial function through sediment-hosted aquifers and enrichment of novel symbionts in the deep terrestrial subsurface.</title>
        <authorList>
            <person name="Probst A.J."/>
            <person name="Ladd B."/>
            <person name="Jarett J.K."/>
            <person name="Geller-Mcgrath D.E."/>
            <person name="Sieber C.M.K."/>
            <person name="Emerson J.B."/>
            <person name="Anantharaman K."/>
            <person name="Thomas B.C."/>
            <person name="Malmstrom R."/>
            <person name="Stieglmeier M."/>
            <person name="Klingl A."/>
            <person name="Woyke T."/>
            <person name="Ryan C.M."/>
            <person name="Banfield J.F."/>
        </authorList>
    </citation>
    <scope>NUCLEOTIDE SEQUENCE [LARGE SCALE GENOMIC DNA]</scope>
</reference>
<protein>
    <submittedName>
        <fullName evidence="1">Uncharacterized protein</fullName>
    </submittedName>
</protein>
<organism evidence="1 2">
    <name type="scientific">Candidatus Desantisbacteria bacterium CG_4_10_14_0_8_um_filter_48_22</name>
    <dbReference type="NCBI Taxonomy" id="1974543"/>
    <lineage>
        <taxon>Bacteria</taxon>
        <taxon>Candidatus Desantisiibacteriota</taxon>
    </lineage>
</organism>
<gene>
    <name evidence="1" type="ORF">COY52_09815</name>
</gene>
<sequence>MKTNITFKRKCRLARMAVQLDPSTVSGVKHIIRLARRSGLSLDRLVSYLNAYETAGESGIIKGTGSFN</sequence>
<dbReference type="EMBL" id="PFMR01000263">
    <property type="protein sequence ID" value="PIZ15430.1"/>
    <property type="molecule type" value="Genomic_DNA"/>
</dbReference>
<name>A0A2M7S7G5_9BACT</name>
<proteinExistence type="predicted"/>
<comment type="caution">
    <text evidence="1">The sequence shown here is derived from an EMBL/GenBank/DDBJ whole genome shotgun (WGS) entry which is preliminary data.</text>
</comment>
<dbReference type="Proteomes" id="UP000229307">
    <property type="component" value="Unassembled WGS sequence"/>
</dbReference>
<accession>A0A2M7S7G5</accession>
<evidence type="ECO:0000313" key="1">
    <source>
        <dbReference type="EMBL" id="PIZ15430.1"/>
    </source>
</evidence>
<dbReference type="AlphaFoldDB" id="A0A2M7S7G5"/>
<evidence type="ECO:0000313" key="2">
    <source>
        <dbReference type="Proteomes" id="UP000229307"/>
    </source>
</evidence>